<gene>
    <name evidence="5" type="ORF">FOZ62_007074</name>
    <name evidence="4" type="ORF">FOZ63_019310</name>
</gene>
<evidence type="ECO:0000313" key="7">
    <source>
        <dbReference type="Proteomes" id="UP000574390"/>
    </source>
</evidence>
<evidence type="ECO:0000313" key="5">
    <source>
        <dbReference type="EMBL" id="KAF4733219.1"/>
    </source>
</evidence>
<evidence type="ECO:0000313" key="4">
    <source>
        <dbReference type="EMBL" id="KAF4724742.1"/>
    </source>
</evidence>
<dbReference type="EMBL" id="JABANO010022711">
    <property type="protein sequence ID" value="KAF4724742.1"/>
    <property type="molecule type" value="Genomic_DNA"/>
</dbReference>
<name>A0A7J6RWY8_PEROL</name>
<dbReference type="PROSITE" id="PS50096">
    <property type="entry name" value="IQ"/>
    <property type="match status" value="1"/>
</dbReference>
<reference evidence="6 7" key="1">
    <citation type="submission" date="2020-04" db="EMBL/GenBank/DDBJ databases">
        <title>Perkinsus olseni comparative genomics.</title>
        <authorList>
            <person name="Bogema D.R."/>
        </authorList>
    </citation>
    <scope>NUCLEOTIDE SEQUENCE [LARGE SCALE GENOMIC DNA]</scope>
    <source>
        <strain evidence="5">ATCC PRA-205</strain>
        <strain evidence="4 6">ATCC PRA-207</strain>
    </source>
</reference>
<evidence type="ECO:0000313" key="6">
    <source>
        <dbReference type="Proteomes" id="UP000553632"/>
    </source>
</evidence>
<evidence type="ECO:0000256" key="1">
    <source>
        <dbReference type="SAM" id="Coils"/>
    </source>
</evidence>
<feature type="region of interest" description="Disordered" evidence="2">
    <location>
        <begin position="1"/>
        <end position="86"/>
    </location>
</feature>
<comment type="caution">
    <text evidence="4">The sequence shown here is derived from an EMBL/GenBank/DDBJ whole genome shotgun (WGS) entry which is preliminary data.</text>
</comment>
<evidence type="ECO:0000256" key="2">
    <source>
        <dbReference type="SAM" id="MobiDB-lite"/>
    </source>
</evidence>
<dbReference type="AlphaFoldDB" id="A0A7J6RWY8"/>
<evidence type="ECO:0000259" key="3">
    <source>
        <dbReference type="Pfam" id="PF25805"/>
    </source>
</evidence>
<keyword evidence="6" id="KW-1185">Reference proteome</keyword>
<dbReference type="Pfam" id="PF25805">
    <property type="entry name" value="IQUB"/>
    <property type="match status" value="1"/>
</dbReference>
<accession>A0A7J6RWY8</accession>
<feature type="domain" description="IQ motif and ubiquitin-like" evidence="3">
    <location>
        <begin position="261"/>
        <end position="394"/>
    </location>
</feature>
<protein>
    <recommendedName>
        <fullName evidence="3">IQ motif and ubiquitin-like domain-containing protein</fullName>
    </recommendedName>
</protein>
<feature type="coiled-coil region" evidence="1">
    <location>
        <begin position="159"/>
        <end position="195"/>
    </location>
</feature>
<dbReference type="InterPro" id="IPR057887">
    <property type="entry name" value="IQUB_helical"/>
</dbReference>
<dbReference type="PANTHER" id="PTHR21074:SF0">
    <property type="entry name" value="IQ AND UBIQUITIN-LIKE DOMAIN-CONTAINING PROTEIN"/>
    <property type="match status" value="1"/>
</dbReference>
<dbReference type="OMA" id="TVQEFDC"/>
<dbReference type="InterPro" id="IPR037695">
    <property type="entry name" value="IQUB"/>
</dbReference>
<dbReference type="PANTHER" id="PTHR21074">
    <property type="entry name" value="IQ AND UBIQUITIN-LIKE DOMAIN-CONTAINING PROTEIN"/>
    <property type="match status" value="1"/>
</dbReference>
<sequence>MLSQQTEAAEEGGDTSKAEHQPSEPTPDEEEDGQDAVASSTGERCKPLLGGYRNETTDVEYHHATSQTESTQSSPLQRSTRYHRDAQTCVARTRHIQTTREQGTSMVPVVALAAELTKDGDRTLSPRPYFSSADRDALVTEKAIIIQSHTRGMLARIRCRHLRAERDKLERQRQREEEEARIEDELMRRREVERRLHPRTYDDFVTLYSEVEAWRLNETKRIKECEDMGKEEKHAALRELLSKEVRLLQTVDRLKIHARKYNRNTKINKKLEAMARPKVWTQSDGDSTIVHTPSTTRAKEFMDLYRALRLTTLTTNERLDLLLHVKWAVMEFPCKLTGDIAELLDREADLINRGRGSGSMKGLRERIANLFFDFINTPEFNPEALPFHRMPKMDANG</sequence>
<dbReference type="Proteomes" id="UP000553632">
    <property type="component" value="Unassembled WGS sequence"/>
</dbReference>
<feature type="compositionally biased region" description="Polar residues" evidence="2">
    <location>
        <begin position="64"/>
        <end position="79"/>
    </location>
</feature>
<dbReference type="EMBL" id="JABANM010014095">
    <property type="protein sequence ID" value="KAF4733219.1"/>
    <property type="molecule type" value="Genomic_DNA"/>
</dbReference>
<proteinExistence type="predicted"/>
<organism evidence="4 6">
    <name type="scientific">Perkinsus olseni</name>
    <name type="common">Perkinsus atlanticus</name>
    <dbReference type="NCBI Taxonomy" id="32597"/>
    <lineage>
        <taxon>Eukaryota</taxon>
        <taxon>Sar</taxon>
        <taxon>Alveolata</taxon>
        <taxon>Perkinsozoa</taxon>
        <taxon>Perkinsea</taxon>
        <taxon>Perkinsida</taxon>
        <taxon>Perkinsidae</taxon>
        <taxon>Perkinsus</taxon>
    </lineage>
</organism>
<dbReference type="Proteomes" id="UP000574390">
    <property type="component" value="Unassembled WGS sequence"/>
</dbReference>
<keyword evidence="1" id="KW-0175">Coiled coil</keyword>